<name>A0ABX2JZ15_9MYCO</name>
<proteinExistence type="predicted"/>
<dbReference type="SUPFAM" id="SSF53474">
    <property type="entry name" value="alpha/beta-Hydrolases"/>
    <property type="match status" value="1"/>
</dbReference>
<comment type="caution">
    <text evidence="2">The sequence shown here is derived from an EMBL/GenBank/DDBJ whole genome shotgun (WGS) entry which is preliminary data.</text>
</comment>
<dbReference type="InterPro" id="IPR000073">
    <property type="entry name" value="AB_hydrolase_1"/>
</dbReference>
<protein>
    <submittedName>
        <fullName evidence="2">Alpha/beta hydrolase</fullName>
    </submittedName>
</protein>
<dbReference type="InterPro" id="IPR050266">
    <property type="entry name" value="AB_hydrolase_sf"/>
</dbReference>
<dbReference type="GO" id="GO:0016787">
    <property type="term" value="F:hydrolase activity"/>
    <property type="evidence" value="ECO:0007669"/>
    <property type="project" value="UniProtKB-KW"/>
</dbReference>
<evidence type="ECO:0000313" key="2">
    <source>
        <dbReference type="EMBL" id="NTY62142.1"/>
    </source>
</evidence>
<dbReference type="Gene3D" id="3.40.50.1820">
    <property type="entry name" value="alpha/beta hydrolase"/>
    <property type="match status" value="1"/>
</dbReference>
<dbReference type="Pfam" id="PF00561">
    <property type="entry name" value="Abhydrolase_1"/>
    <property type="match status" value="1"/>
</dbReference>
<keyword evidence="2" id="KW-0378">Hydrolase</keyword>
<dbReference type="PANTHER" id="PTHR43798:SF33">
    <property type="entry name" value="HYDROLASE, PUTATIVE (AFU_ORTHOLOGUE AFUA_2G14860)-RELATED"/>
    <property type="match status" value="1"/>
</dbReference>
<reference evidence="2 3" key="1">
    <citation type="submission" date="2019-05" db="EMBL/GenBank/DDBJ databases">
        <title>Mycolicibacterium sphagni ENV482 genome assembly.</title>
        <authorList>
            <person name="Chen W."/>
            <person name="Faulkner N.W."/>
            <person name="Hyman M.R."/>
        </authorList>
    </citation>
    <scope>NUCLEOTIDE SEQUENCE [LARGE SCALE GENOMIC DNA]</scope>
    <source>
        <strain evidence="2 3">ENV482</strain>
    </source>
</reference>
<feature type="domain" description="AB hydrolase-1" evidence="1">
    <location>
        <begin position="52"/>
        <end position="298"/>
    </location>
</feature>
<keyword evidence="3" id="KW-1185">Reference proteome</keyword>
<dbReference type="Proteomes" id="UP000708347">
    <property type="component" value="Unassembled WGS sequence"/>
</dbReference>
<organism evidence="2 3">
    <name type="scientific">Mycolicibacterium sphagni</name>
    <dbReference type="NCBI Taxonomy" id="1786"/>
    <lineage>
        <taxon>Bacteria</taxon>
        <taxon>Bacillati</taxon>
        <taxon>Actinomycetota</taxon>
        <taxon>Actinomycetes</taxon>
        <taxon>Mycobacteriales</taxon>
        <taxon>Mycobacteriaceae</taxon>
        <taxon>Mycolicibacterium</taxon>
    </lineage>
</organism>
<accession>A0ABX2JZ15</accession>
<sequence length="328" mass="34258">MKTSVVSAELAQTVPARGDPLDCPDPIRPRVITRDGVQLAVRDHGPRSAGHTVVFLHGFCLTHASWARHIQYLVRRYGDGIRVIAYDHRGHGDSAGAPMNTYRIDQLATDLADVLLALNVTGPVTLVGHSMGGMTALAYLGRPLVDQPVEPDGLVLVATAAGKLAQRGLGRLLATAHATTALFRLVDHAPHQAFKALAGPVLAALNRQGDVGNAQRATLVALAAAALATTPVSTAVGFLPALYRYDQYQTLGSIRAHTVIVSGGADVLTPPAHSLDLAAAIPGATHVHIPHAGHMLTHEASPIINEAIGRTLTIPYGMGRFAAAGNGS</sequence>
<dbReference type="PRINTS" id="PR00111">
    <property type="entry name" value="ABHYDROLASE"/>
</dbReference>
<gene>
    <name evidence="2" type="ORF">FEG63_21600</name>
</gene>
<dbReference type="EMBL" id="VBSB01000014">
    <property type="protein sequence ID" value="NTY62142.1"/>
    <property type="molecule type" value="Genomic_DNA"/>
</dbReference>
<dbReference type="InterPro" id="IPR029058">
    <property type="entry name" value="AB_hydrolase_fold"/>
</dbReference>
<evidence type="ECO:0000313" key="3">
    <source>
        <dbReference type="Proteomes" id="UP000708347"/>
    </source>
</evidence>
<evidence type="ECO:0000259" key="1">
    <source>
        <dbReference type="Pfam" id="PF00561"/>
    </source>
</evidence>
<dbReference type="PANTHER" id="PTHR43798">
    <property type="entry name" value="MONOACYLGLYCEROL LIPASE"/>
    <property type="match status" value="1"/>
</dbReference>